<sequence>MRNVIGAPIDHDYLFNQESVIDRIWQRVEDQHVTLLSPRKFGKTSILLHLEQPPRDSWTTVLLDVSYLHSPEEFIGYMLGALASKYNWIHTAWQRVKQLPQTVQHLVAQTEVGVEPSESGAKFTLALRDAEETDWQTTAAALLRELDALPEKRRLLILIDEMGKMLELMSDNNRQQDARALMSWFKTIRSGMSGHLQNVRFVIASSIGIDRLVNKLGMPDAVEDLFPIYIDALPHDQACELFRQLAAAYDIETEPGVWEQATELLGGGVPVFIQMFFSEIRDLPQPITRQHLDEIYEQRLLGTRWRRSFVEYIDRFDRYGTDIRNLLVALLVTVARDGSATRDQLEAVYNQRRGAKADPIEFSEYLADLQADFYLRLEEGHYVFTVTILRSWILRYYGG</sequence>
<keyword evidence="2" id="KW-1185">Reference proteome</keyword>
<dbReference type="HOGENOM" id="CLU_054748_0_0_7"/>
<evidence type="ECO:0000313" key="1">
    <source>
        <dbReference type="EMBL" id="ETX06651.1"/>
    </source>
</evidence>
<accession>W4M9Q5</accession>
<dbReference type="Proteomes" id="UP000019140">
    <property type="component" value="Unassembled WGS sequence"/>
</dbReference>
<organism evidence="1 2">
    <name type="scientific">Candidatus Entotheonella gemina</name>
    <dbReference type="NCBI Taxonomy" id="1429439"/>
    <lineage>
        <taxon>Bacteria</taxon>
        <taxon>Pseudomonadati</taxon>
        <taxon>Nitrospinota/Tectimicrobiota group</taxon>
        <taxon>Candidatus Tectimicrobiota</taxon>
        <taxon>Candidatus Entotheonellia</taxon>
        <taxon>Candidatus Entotheonellales</taxon>
        <taxon>Candidatus Entotheonellaceae</taxon>
        <taxon>Candidatus Entotheonella</taxon>
    </lineage>
</organism>
<dbReference type="Gene3D" id="3.40.50.300">
    <property type="entry name" value="P-loop containing nucleotide triphosphate hydrolases"/>
    <property type="match status" value="1"/>
</dbReference>
<proteinExistence type="predicted"/>
<gene>
    <name evidence="1" type="ORF">ETSY2_15865</name>
</gene>
<dbReference type="SUPFAM" id="SSF52540">
    <property type="entry name" value="P-loop containing nucleoside triphosphate hydrolases"/>
    <property type="match status" value="1"/>
</dbReference>
<evidence type="ECO:0000313" key="2">
    <source>
        <dbReference type="Proteomes" id="UP000019140"/>
    </source>
</evidence>
<dbReference type="EMBL" id="AZHX01000644">
    <property type="protein sequence ID" value="ETX06651.1"/>
    <property type="molecule type" value="Genomic_DNA"/>
</dbReference>
<dbReference type="AlphaFoldDB" id="W4M9Q5"/>
<evidence type="ECO:0008006" key="3">
    <source>
        <dbReference type="Google" id="ProtNLM"/>
    </source>
</evidence>
<dbReference type="InterPro" id="IPR027417">
    <property type="entry name" value="P-loop_NTPase"/>
</dbReference>
<comment type="caution">
    <text evidence="1">The sequence shown here is derived from an EMBL/GenBank/DDBJ whole genome shotgun (WGS) entry which is preliminary data.</text>
</comment>
<reference evidence="1 2" key="1">
    <citation type="journal article" date="2014" name="Nature">
        <title>An environmental bacterial taxon with a large and distinct metabolic repertoire.</title>
        <authorList>
            <person name="Wilson M.C."/>
            <person name="Mori T."/>
            <person name="Ruckert C."/>
            <person name="Uria A.R."/>
            <person name="Helf M.J."/>
            <person name="Takada K."/>
            <person name="Gernert C."/>
            <person name="Steffens U.A."/>
            <person name="Heycke N."/>
            <person name="Schmitt S."/>
            <person name="Rinke C."/>
            <person name="Helfrich E.J."/>
            <person name="Brachmann A.O."/>
            <person name="Gurgui C."/>
            <person name="Wakimoto T."/>
            <person name="Kracht M."/>
            <person name="Crusemann M."/>
            <person name="Hentschel U."/>
            <person name="Abe I."/>
            <person name="Matsunaga S."/>
            <person name="Kalinowski J."/>
            <person name="Takeyama H."/>
            <person name="Piel J."/>
        </authorList>
    </citation>
    <scope>NUCLEOTIDE SEQUENCE [LARGE SCALE GENOMIC DNA]</scope>
    <source>
        <strain evidence="2">TSY2</strain>
    </source>
</reference>
<name>W4M9Q5_9BACT</name>
<dbReference type="PANTHER" id="PTHR34301">
    <property type="entry name" value="DNA-BINDING PROTEIN-RELATED"/>
    <property type="match status" value="1"/>
</dbReference>
<dbReference type="PANTHER" id="PTHR34301:SF8">
    <property type="entry name" value="ATPASE DOMAIN-CONTAINING PROTEIN"/>
    <property type="match status" value="1"/>
</dbReference>
<protein>
    <recommendedName>
        <fullName evidence="3">ATPase domain-containing protein</fullName>
    </recommendedName>
</protein>